<dbReference type="Proteomes" id="UP001620295">
    <property type="component" value="Unassembled WGS sequence"/>
</dbReference>
<dbReference type="GO" id="GO:0032259">
    <property type="term" value="P:methylation"/>
    <property type="evidence" value="ECO:0007669"/>
    <property type="project" value="UniProtKB-KW"/>
</dbReference>
<protein>
    <submittedName>
        <fullName evidence="3">RNA methyltransferase</fullName>
    </submittedName>
</protein>
<dbReference type="PIRSF" id="PIRSF018249">
    <property type="entry name" value="MyrA_prd"/>
    <property type="match status" value="1"/>
</dbReference>
<dbReference type="Gene3D" id="3.40.50.150">
    <property type="entry name" value="Vaccinia Virus protein VP39"/>
    <property type="match status" value="1"/>
</dbReference>
<organism evidence="3 4">
    <name type="scientific">Streptomyces milbemycinicus</name>
    <dbReference type="NCBI Taxonomy" id="476552"/>
    <lineage>
        <taxon>Bacteria</taxon>
        <taxon>Bacillati</taxon>
        <taxon>Actinomycetota</taxon>
        <taxon>Actinomycetes</taxon>
        <taxon>Kitasatosporales</taxon>
        <taxon>Streptomycetaceae</taxon>
        <taxon>Streptomyces</taxon>
    </lineage>
</organism>
<dbReference type="InterPro" id="IPR041698">
    <property type="entry name" value="Methyltransf_25"/>
</dbReference>
<dbReference type="GO" id="GO:0008168">
    <property type="term" value="F:methyltransferase activity"/>
    <property type="evidence" value="ECO:0007669"/>
    <property type="project" value="UniProtKB-KW"/>
</dbReference>
<dbReference type="SUPFAM" id="SSF53335">
    <property type="entry name" value="S-adenosyl-L-methionine-dependent methyltransferases"/>
    <property type="match status" value="1"/>
</dbReference>
<keyword evidence="3" id="KW-0808">Transferase</keyword>
<comment type="caution">
    <text evidence="3">The sequence shown here is derived from an EMBL/GenBank/DDBJ whole genome shotgun (WGS) entry which is preliminary data.</text>
</comment>
<proteinExistence type="predicted"/>
<dbReference type="InterPro" id="IPR029063">
    <property type="entry name" value="SAM-dependent_MTases_sf"/>
</dbReference>
<accession>A0ABW8LEM9</accession>
<dbReference type="CDD" id="cd02440">
    <property type="entry name" value="AdoMet_MTases"/>
    <property type="match status" value="1"/>
</dbReference>
<keyword evidence="3" id="KW-0489">Methyltransferase</keyword>
<reference evidence="3 4" key="1">
    <citation type="submission" date="2024-11" db="EMBL/GenBank/DDBJ databases">
        <title>The Natural Products Discovery Center: Release of the First 8490 Sequenced Strains for Exploring Actinobacteria Biosynthetic Diversity.</title>
        <authorList>
            <person name="Kalkreuter E."/>
            <person name="Kautsar S.A."/>
            <person name="Yang D."/>
            <person name="Bader C.D."/>
            <person name="Teijaro C.N."/>
            <person name="Fluegel L."/>
            <person name="Davis C.M."/>
            <person name="Simpson J.R."/>
            <person name="Lauterbach L."/>
            <person name="Steele A.D."/>
            <person name="Gui C."/>
            <person name="Meng S."/>
            <person name="Li G."/>
            <person name="Viehrig K."/>
            <person name="Ye F."/>
            <person name="Su P."/>
            <person name="Kiefer A.F."/>
            <person name="Nichols A."/>
            <person name="Cepeda A.J."/>
            <person name="Yan W."/>
            <person name="Fan B."/>
            <person name="Jiang Y."/>
            <person name="Adhikari A."/>
            <person name="Zheng C.-J."/>
            <person name="Schuster L."/>
            <person name="Cowan T.M."/>
            <person name="Smanski M.J."/>
            <person name="Chevrette M.G."/>
            <person name="De Carvalho L.P.S."/>
            <person name="Shen B."/>
        </authorList>
    </citation>
    <scope>NUCLEOTIDE SEQUENCE [LARGE SCALE GENOMIC DNA]</scope>
    <source>
        <strain evidence="3 4">NPDC020863</strain>
    </source>
</reference>
<dbReference type="RefSeq" id="WP_358633007.1">
    <property type="nucleotide sequence ID" value="NZ_JBFACG010000003.1"/>
</dbReference>
<evidence type="ECO:0000313" key="4">
    <source>
        <dbReference type="Proteomes" id="UP001620295"/>
    </source>
</evidence>
<dbReference type="InterPro" id="IPR048647">
    <property type="entry name" value="RlmA_N"/>
</dbReference>
<evidence type="ECO:0000259" key="2">
    <source>
        <dbReference type="Pfam" id="PF21302"/>
    </source>
</evidence>
<keyword evidence="4" id="KW-1185">Reference proteome</keyword>
<feature type="domain" description="Methyltransferase" evidence="1">
    <location>
        <begin position="91"/>
        <end position="175"/>
    </location>
</feature>
<sequence>MAEPFDALLCPLCGDGLRPRAGALGCARGHAFDIARQGYASLLVGGAATASADTAAMVQARAAFLGAGHYAGLADALARLAAPLCPHGGTVLDAGAGTGYYLSAVLDTAPGAVGLALDTSKHALRRAGRAHPRAGAARWDLRRPLPVRTGSVDVLLNVFAPRNGGEFRRVLRPGGALLVVTPTERHLEELRPSMGLLSVDPAKEARLGRALDGHFRLERTASYDRTVALTAEDAEHAAAMGPSAHHLDGAEVRRRAARLPAPVRVTTSFRLAVYRPCRHG</sequence>
<dbReference type="InterPro" id="IPR016718">
    <property type="entry name" value="rRNA_m1G-MeTrfase_A_prd"/>
</dbReference>
<dbReference type="Pfam" id="PF21302">
    <property type="entry name" value="Zn_ribbon_RlmA"/>
    <property type="match status" value="1"/>
</dbReference>
<gene>
    <name evidence="3" type="ORF">ACI2L5_05520</name>
</gene>
<evidence type="ECO:0000259" key="1">
    <source>
        <dbReference type="Pfam" id="PF13649"/>
    </source>
</evidence>
<evidence type="ECO:0000313" key="3">
    <source>
        <dbReference type="EMBL" id="MFK4264382.1"/>
    </source>
</evidence>
<name>A0ABW8LEM9_9ACTN</name>
<dbReference type="EMBL" id="JBJDQH010000002">
    <property type="protein sequence ID" value="MFK4264382.1"/>
    <property type="molecule type" value="Genomic_DNA"/>
</dbReference>
<feature type="domain" description="23S rRNA (guanine(745)-N(1))-methyltransferase N-terminal" evidence="2">
    <location>
        <begin position="9"/>
        <end position="43"/>
    </location>
</feature>
<dbReference type="Pfam" id="PF13649">
    <property type="entry name" value="Methyltransf_25"/>
    <property type="match status" value="1"/>
</dbReference>